<reference evidence="1 2" key="1">
    <citation type="journal article" date="2014" name="Genome Announc.">
        <title>Draft genome sequences of the altered schaedler flora, a defined bacterial community from gnotobiotic mice.</title>
        <authorList>
            <person name="Wannemuehler M.J."/>
            <person name="Overstreet A.M."/>
            <person name="Ward D.V."/>
            <person name="Phillips G.J."/>
        </authorList>
    </citation>
    <scope>NUCLEOTIDE SEQUENCE [LARGE SCALE GENOMIC DNA]</scope>
    <source>
        <strain evidence="1 2">ASF492</strain>
    </source>
</reference>
<evidence type="ECO:0000313" key="2">
    <source>
        <dbReference type="Proteomes" id="UP000012589"/>
    </source>
</evidence>
<proteinExistence type="predicted"/>
<accession>N2A1R3</accession>
<comment type="caution">
    <text evidence="1">The sequence shown here is derived from an EMBL/GenBank/DDBJ whole genome shotgun (WGS) entry which is preliminary data.</text>
</comment>
<dbReference type="STRING" id="1235802.C823_03689"/>
<sequence>MKEYKKTVLVKFETAEVSIGNYRMKGKCESGGC</sequence>
<gene>
    <name evidence="1" type="ORF">C823_03689</name>
</gene>
<evidence type="ECO:0000313" key="1">
    <source>
        <dbReference type="EMBL" id="EMZ23267.1"/>
    </source>
</evidence>
<dbReference type="EMBL" id="AQFT01000108">
    <property type="protein sequence ID" value="EMZ23267.1"/>
    <property type="molecule type" value="Genomic_DNA"/>
</dbReference>
<protein>
    <submittedName>
        <fullName evidence="1">Uncharacterized protein</fullName>
    </submittedName>
</protein>
<dbReference type="HOGENOM" id="CLU_3381932_0_0_9"/>
<keyword evidence="2" id="KW-1185">Reference proteome</keyword>
<organism evidence="1 2">
    <name type="scientific">Eubacterium plexicaudatum ASF492</name>
    <dbReference type="NCBI Taxonomy" id="1235802"/>
    <lineage>
        <taxon>Bacteria</taxon>
        <taxon>Bacillati</taxon>
        <taxon>Bacillota</taxon>
        <taxon>Clostridia</taxon>
        <taxon>Eubacteriales</taxon>
        <taxon>Eubacteriaceae</taxon>
        <taxon>Eubacterium</taxon>
    </lineage>
</organism>
<dbReference type="AlphaFoldDB" id="N2A1R3"/>
<name>N2A1R3_9FIRM</name>
<dbReference type="Proteomes" id="UP000012589">
    <property type="component" value="Unassembled WGS sequence"/>
</dbReference>